<dbReference type="Proteomes" id="UP000789901">
    <property type="component" value="Unassembled WGS sequence"/>
</dbReference>
<accession>A0ABN7UQV0</accession>
<evidence type="ECO:0000313" key="2">
    <source>
        <dbReference type="Proteomes" id="UP000789901"/>
    </source>
</evidence>
<comment type="caution">
    <text evidence="1">The sequence shown here is derived from an EMBL/GenBank/DDBJ whole genome shotgun (WGS) entry which is preliminary data.</text>
</comment>
<gene>
    <name evidence="1" type="ORF">GMARGA_LOCUS8762</name>
</gene>
<name>A0ABN7UQV0_GIGMA</name>
<reference evidence="1 2" key="1">
    <citation type="submission" date="2021-06" db="EMBL/GenBank/DDBJ databases">
        <authorList>
            <person name="Kallberg Y."/>
            <person name="Tangrot J."/>
            <person name="Rosling A."/>
        </authorList>
    </citation>
    <scope>NUCLEOTIDE SEQUENCE [LARGE SCALE GENOMIC DNA]</scope>
    <source>
        <strain evidence="1 2">120-4 pot B 10/14</strain>
    </source>
</reference>
<sequence length="42" mass="4641">SSDEKTTQNHGDYDNYIVAELVCVPDLSGEDTEVKNLLIADE</sequence>
<feature type="non-terminal residue" evidence="1">
    <location>
        <position position="1"/>
    </location>
</feature>
<dbReference type="EMBL" id="CAJVQB010004560">
    <property type="protein sequence ID" value="CAG8639366.1"/>
    <property type="molecule type" value="Genomic_DNA"/>
</dbReference>
<organism evidence="1 2">
    <name type="scientific">Gigaspora margarita</name>
    <dbReference type="NCBI Taxonomy" id="4874"/>
    <lineage>
        <taxon>Eukaryota</taxon>
        <taxon>Fungi</taxon>
        <taxon>Fungi incertae sedis</taxon>
        <taxon>Mucoromycota</taxon>
        <taxon>Glomeromycotina</taxon>
        <taxon>Glomeromycetes</taxon>
        <taxon>Diversisporales</taxon>
        <taxon>Gigasporaceae</taxon>
        <taxon>Gigaspora</taxon>
    </lineage>
</organism>
<keyword evidence="2" id="KW-1185">Reference proteome</keyword>
<evidence type="ECO:0000313" key="1">
    <source>
        <dbReference type="EMBL" id="CAG8639366.1"/>
    </source>
</evidence>
<protein>
    <submittedName>
        <fullName evidence="1">29073_t:CDS:1</fullName>
    </submittedName>
</protein>
<proteinExistence type="predicted"/>